<sequence>MKLIFVSFFPPQEFRVKNTTKIAVKDLTLNLYEGQITILLGHNGAGKSTTLSILSGLCLPTSGEAYVNGYDISKQMVQIRKSLGLCPQQDLLFNYLTVSEHLYFYSVIKGIPRKMRLTETNKMLSTFNLLKKRNAFSMSLSGGMKRRLSIIIALIGDSKVVILDEPTSGMDPASRRATWDLLQHYKQGRTILLTTHYMDEADFLGDRIAIMVEGSLRCCGSSVFLKKIYGVSPFDHSLYIDVLTFF</sequence>
<accession>A0AC58NX28</accession>
<dbReference type="Proteomes" id="UP001732780">
    <property type="component" value="Chromosome 18"/>
</dbReference>
<protein>
    <submittedName>
        <fullName evidence="2">Phospholipid-transporting ATPase ABCA3-like</fullName>
    </submittedName>
</protein>
<dbReference type="RefSeq" id="XP_074202336.1">
    <property type="nucleotide sequence ID" value="XM_074346235.1"/>
</dbReference>
<evidence type="ECO:0000313" key="2">
    <source>
        <dbReference type="RefSeq" id="XP_074202336.1"/>
    </source>
</evidence>
<organism evidence="1 2">
    <name type="scientific">Camelus bactrianus</name>
    <name type="common">Bactrian camel</name>
    <dbReference type="NCBI Taxonomy" id="9837"/>
    <lineage>
        <taxon>Eukaryota</taxon>
        <taxon>Metazoa</taxon>
        <taxon>Chordata</taxon>
        <taxon>Craniata</taxon>
        <taxon>Vertebrata</taxon>
        <taxon>Euteleostomi</taxon>
        <taxon>Mammalia</taxon>
        <taxon>Eutheria</taxon>
        <taxon>Laurasiatheria</taxon>
        <taxon>Artiodactyla</taxon>
        <taxon>Tylopoda</taxon>
        <taxon>Camelidae</taxon>
        <taxon>Camelus</taxon>
    </lineage>
</organism>
<reference evidence="2" key="1">
    <citation type="submission" date="2025-08" db="UniProtKB">
        <authorList>
            <consortium name="RefSeq"/>
        </authorList>
    </citation>
    <scope>IDENTIFICATION</scope>
    <source>
        <tissue evidence="2">Blood</tissue>
    </source>
</reference>
<evidence type="ECO:0000313" key="1">
    <source>
        <dbReference type="Proteomes" id="UP001732780"/>
    </source>
</evidence>
<name>A0AC58NX28_CAMBA</name>
<proteinExistence type="predicted"/>
<keyword evidence="1" id="KW-1185">Reference proteome</keyword>
<gene>
    <name evidence="2" type="primary">LOC141573903</name>
</gene>